<evidence type="ECO:0000313" key="2">
    <source>
        <dbReference type="Proteomes" id="UP000276133"/>
    </source>
</evidence>
<organism evidence="1 2">
    <name type="scientific">Brachionus plicatilis</name>
    <name type="common">Marine rotifer</name>
    <name type="synonym">Brachionus muelleri</name>
    <dbReference type="NCBI Taxonomy" id="10195"/>
    <lineage>
        <taxon>Eukaryota</taxon>
        <taxon>Metazoa</taxon>
        <taxon>Spiralia</taxon>
        <taxon>Gnathifera</taxon>
        <taxon>Rotifera</taxon>
        <taxon>Eurotatoria</taxon>
        <taxon>Monogononta</taxon>
        <taxon>Pseudotrocha</taxon>
        <taxon>Ploima</taxon>
        <taxon>Brachionidae</taxon>
        <taxon>Brachionus</taxon>
    </lineage>
</organism>
<accession>A0A3M7SDP7</accession>
<keyword evidence="2" id="KW-1185">Reference proteome</keyword>
<dbReference type="Proteomes" id="UP000276133">
    <property type="component" value="Unassembled WGS sequence"/>
</dbReference>
<reference evidence="1 2" key="1">
    <citation type="journal article" date="2018" name="Sci. Rep.">
        <title>Genomic signatures of local adaptation to the degree of environmental predictability in rotifers.</title>
        <authorList>
            <person name="Franch-Gras L."/>
            <person name="Hahn C."/>
            <person name="Garcia-Roger E.M."/>
            <person name="Carmona M.J."/>
            <person name="Serra M."/>
            <person name="Gomez A."/>
        </authorList>
    </citation>
    <scope>NUCLEOTIDE SEQUENCE [LARGE SCALE GENOMIC DNA]</scope>
    <source>
        <strain evidence="1">HYR1</strain>
    </source>
</reference>
<evidence type="ECO:0000313" key="1">
    <source>
        <dbReference type="EMBL" id="RNA33943.1"/>
    </source>
</evidence>
<dbReference type="EMBL" id="REGN01001548">
    <property type="protein sequence ID" value="RNA33943.1"/>
    <property type="molecule type" value="Genomic_DNA"/>
</dbReference>
<comment type="caution">
    <text evidence="1">The sequence shown here is derived from an EMBL/GenBank/DDBJ whole genome shotgun (WGS) entry which is preliminary data.</text>
</comment>
<sequence length="90" mass="10542">MFQLSLFGSNFKTSIKKIRKYQAKKSYLFDGPSFIKTRNVNEEKKHLSKVVTRFTHKIISPSYNIALLSQLIKFCAEKYFFCAEQTFVCS</sequence>
<name>A0A3M7SDP7_BRAPC</name>
<proteinExistence type="predicted"/>
<protein>
    <submittedName>
        <fullName evidence="1">Uncharacterized protein</fullName>
    </submittedName>
</protein>
<gene>
    <name evidence="1" type="ORF">BpHYR1_021295</name>
</gene>
<dbReference type="AlphaFoldDB" id="A0A3M7SDP7"/>